<reference evidence="1" key="1">
    <citation type="submission" date="2021-01" db="EMBL/GenBank/DDBJ databases">
        <authorList>
            <person name="Sun Q."/>
        </authorList>
    </citation>
    <scope>NUCLEOTIDE SEQUENCE</scope>
    <source>
        <strain evidence="1">YIM B02566</strain>
    </source>
</reference>
<evidence type="ECO:0000313" key="2">
    <source>
        <dbReference type="Proteomes" id="UP000616151"/>
    </source>
</evidence>
<name>A0ACC5R8I7_9HYPH</name>
<organism evidence="1 2">
    <name type="scientific">Taklimakanibacter albus</name>
    <dbReference type="NCBI Taxonomy" id="2800327"/>
    <lineage>
        <taxon>Bacteria</taxon>
        <taxon>Pseudomonadati</taxon>
        <taxon>Pseudomonadota</taxon>
        <taxon>Alphaproteobacteria</taxon>
        <taxon>Hyphomicrobiales</taxon>
        <taxon>Aestuariivirgaceae</taxon>
        <taxon>Taklimakanibacter</taxon>
    </lineage>
</organism>
<dbReference type="Proteomes" id="UP000616151">
    <property type="component" value="Unassembled WGS sequence"/>
</dbReference>
<accession>A0ACC5R8I7</accession>
<gene>
    <name evidence="1" type="ORF">JHL16_21565</name>
</gene>
<proteinExistence type="predicted"/>
<protein>
    <submittedName>
        <fullName evidence="1">Glycerol-3-phosphate dehydrogenase/oxidase</fullName>
    </submittedName>
</protein>
<comment type="caution">
    <text evidence="1">The sequence shown here is derived from an EMBL/GenBank/DDBJ whole genome shotgun (WGS) entry which is preliminary data.</text>
</comment>
<evidence type="ECO:0000313" key="1">
    <source>
        <dbReference type="EMBL" id="MBK1868962.1"/>
    </source>
</evidence>
<sequence>MTQDRLRRLEKLRRKERPDVLVVGAGINGISIFRELALQGVDVVLVDRGDFMSGASAAPSRMIHGGLRYMENGEFGLVKESLAERNALLANAPHYVRPLPTLIPISDHFSGVASAVRRFLGGKAQPGKRGSLIVRLGLTLYDLYAGAGRVLPRHHFLNRDSLRARWPTLRSDVICGAVYHDARITYPERLGIELVLDTEMAATQALAVNHVGLVAQKEGRVVLKDNLTGAEFTVTPGIVVNATGAWIDMTNGALAVRPPRLIGGTKGSHLVIANDALEQALGDTMVYYANRDGRVCIVFRHLGHVLAGSTDIRVDTPDNVRCDEAESAYILAALREIFPAIAIGDADIIYRFAGVRPLPASATEVNAEISRDHRCEWLADDAGASMPVLNLIGGKWTTFRAFGAEAADAVLARLGVQRRQGTEKLSIGGGRNFPADKDAWVARVAATSGLPSERVACLLERYGTRAEELCVTSDEALRSLPNYGRGEIEWLIENEQVTRLADLVLRRMAVAMTAELSMSGLEELATIAAAALGWDGQRRASELAGLRSLLARDHGLTAEMLRRRNLEEGLSDVRQQETAHEPAVSGR</sequence>
<keyword evidence="2" id="KW-1185">Reference proteome</keyword>
<dbReference type="EMBL" id="JAENHL010000007">
    <property type="protein sequence ID" value="MBK1868962.1"/>
    <property type="molecule type" value="Genomic_DNA"/>
</dbReference>